<name>A0ABU2ZWZ1_9GAMM</name>
<dbReference type="PANTHER" id="PTHR35869:SF1">
    <property type="entry name" value="OUTER-MEMBRANE LIPOPROTEIN CARRIER PROTEIN"/>
    <property type="match status" value="1"/>
</dbReference>
<keyword evidence="12" id="KW-1185">Reference proteome</keyword>
<feature type="chain" id="PRO_5044923330" description="Outer-membrane lipoprotein carrier protein" evidence="10">
    <location>
        <begin position="28"/>
        <end position="227"/>
    </location>
</feature>
<dbReference type="NCBIfam" id="TIGR00547">
    <property type="entry name" value="lolA"/>
    <property type="match status" value="1"/>
</dbReference>
<evidence type="ECO:0000256" key="4">
    <source>
        <dbReference type="ARBA" id="ARBA00014035"/>
    </source>
</evidence>
<evidence type="ECO:0000256" key="9">
    <source>
        <dbReference type="ARBA" id="ARBA00023186"/>
    </source>
</evidence>
<evidence type="ECO:0000256" key="3">
    <source>
        <dbReference type="ARBA" id="ARBA00011245"/>
    </source>
</evidence>
<protein>
    <recommendedName>
        <fullName evidence="4 10">Outer-membrane lipoprotein carrier protein</fullName>
    </recommendedName>
</protein>
<keyword evidence="11" id="KW-0449">Lipoprotein</keyword>
<dbReference type="HAMAP" id="MF_00240">
    <property type="entry name" value="LolA"/>
    <property type="match status" value="1"/>
</dbReference>
<reference evidence="11 12" key="1">
    <citation type="submission" date="2023-09" db="EMBL/GenBank/DDBJ databases">
        <authorList>
            <person name="Rey-Velasco X."/>
        </authorList>
    </citation>
    <scope>NUCLEOTIDE SEQUENCE [LARGE SCALE GENOMIC DNA]</scope>
    <source>
        <strain evidence="11 12">W431</strain>
    </source>
</reference>
<proteinExistence type="inferred from homology"/>
<dbReference type="RefSeq" id="WP_311575592.1">
    <property type="nucleotide sequence ID" value="NZ_JAVRIF010000001.1"/>
</dbReference>
<organism evidence="11 12">
    <name type="scientific">Thalassotalea castellviae</name>
    <dbReference type="NCBI Taxonomy" id="3075612"/>
    <lineage>
        <taxon>Bacteria</taxon>
        <taxon>Pseudomonadati</taxon>
        <taxon>Pseudomonadota</taxon>
        <taxon>Gammaproteobacteria</taxon>
        <taxon>Alteromonadales</taxon>
        <taxon>Colwelliaceae</taxon>
        <taxon>Thalassotalea</taxon>
    </lineage>
</organism>
<gene>
    <name evidence="10 11" type="primary">lolA</name>
    <name evidence="11" type="ORF">RM573_00435</name>
</gene>
<evidence type="ECO:0000256" key="5">
    <source>
        <dbReference type="ARBA" id="ARBA00022448"/>
    </source>
</evidence>
<dbReference type="Gene3D" id="2.50.20.10">
    <property type="entry name" value="Lipoprotein localisation LolA/LolB/LppX"/>
    <property type="match status" value="1"/>
</dbReference>
<dbReference type="InterPro" id="IPR018323">
    <property type="entry name" value="OM_lipoprot_carrier_LolA_Pbac"/>
</dbReference>
<dbReference type="CDD" id="cd16325">
    <property type="entry name" value="LolA"/>
    <property type="match status" value="1"/>
</dbReference>
<evidence type="ECO:0000256" key="6">
    <source>
        <dbReference type="ARBA" id="ARBA00022729"/>
    </source>
</evidence>
<keyword evidence="8 10" id="KW-0653">Protein transport</keyword>
<sequence precursor="true">MKLTLKQLLSAHLLCSALLFMPAKIFAEQSTDVFASSESQQVSMAKQALMERLSGFDHFSATFSQQVIDEEQNILQEGHGKLSVKKPNLVFWQTEQPEESVIVSDGETLWFYDPFIEQATAYRVDDSVANTPILLLTSTDKVLWQQYSVTQTNHDDFLIHANDINSRVKTLELNFVSNSAILKSLSIIDSTGQLSVIKLADVAINQTIEPNLFKFILPDGVYLDDQR</sequence>
<evidence type="ECO:0000313" key="11">
    <source>
        <dbReference type="EMBL" id="MDT0602060.1"/>
    </source>
</evidence>
<keyword evidence="7 10" id="KW-0574">Periplasm</keyword>
<comment type="function">
    <text evidence="10">Participates in the translocation of lipoproteins from the inner membrane to the outer membrane. Only forms a complex with a lipoprotein if the residue after the N-terminal Cys is not an aspartate (The Asp acts as a targeting signal to indicate that the lipoprotein should stay in the inner membrane).</text>
</comment>
<evidence type="ECO:0000256" key="2">
    <source>
        <dbReference type="ARBA" id="ARBA00007615"/>
    </source>
</evidence>
<dbReference type="SUPFAM" id="SSF89392">
    <property type="entry name" value="Prokaryotic lipoproteins and lipoprotein localization factors"/>
    <property type="match status" value="1"/>
</dbReference>
<comment type="similarity">
    <text evidence="2 10">Belongs to the LolA family.</text>
</comment>
<dbReference type="Proteomes" id="UP001266357">
    <property type="component" value="Unassembled WGS sequence"/>
</dbReference>
<keyword evidence="5 10" id="KW-0813">Transport</keyword>
<dbReference type="EMBL" id="JAVRIF010000001">
    <property type="protein sequence ID" value="MDT0602060.1"/>
    <property type="molecule type" value="Genomic_DNA"/>
</dbReference>
<dbReference type="PANTHER" id="PTHR35869">
    <property type="entry name" value="OUTER-MEMBRANE LIPOPROTEIN CARRIER PROTEIN"/>
    <property type="match status" value="1"/>
</dbReference>
<accession>A0ABU2ZWZ1</accession>
<evidence type="ECO:0000313" key="12">
    <source>
        <dbReference type="Proteomes" id="UP001266357"/>
    </source>
</evidence>
<comment type="caution">
    <text evidence="11">The sequence shown here is derived from an EMBL/GenBank/DDBJ whole genome shotgun (WGS) entry which is preliminary data.</text>
</comment>
<keyword evidence="6 10" id="KW-0732">Signal</keyword>
<dbReference type="InterPro" id="IPR029046">
    <property type="entry name" value="LolA/LolB/LppX"/>
</dbReference>
<keyword evidence="9 10" id="KW-0143">Chaperone</keyword>
<comment type="subunit">
    <text evidence="3 10">Monomer.</text>
</comment>
<dbReference type="InterPro" id="IPR004564">
    <property type="entry name" value="OM_lipoprot_carrier_LolA-like"/>
</dbReference>
<comment type="subcellular location">
    <subcellularLocation>
        <location evidence="1 10">Periplasm</location>
    </subcellularLocation>
</comment>
<evidence type="ECO:0000256" key="10">
    <source>
        <dbReference type="HAMAP-Rule" id="MF_00240"/>
    </source>
</evidence>
<evidence type="ECO:0000256" key="7">
    <source>
        <dbReference type="ARBA" id="ARBA00022764"/>
    </source>
</evidence>
<evidence type="ECO:0000256" key="1">
    <source>
        <dbReference type="ARBA" id="ARBA00004418"/>
    </source>
</evidence>
<evidence type="ECO:0000256" key="8">
    <source>
        <dbReference type="ARBA" id="ARBA00022927"/>
    </source>
</evidence>
<feature type="signal peptide" evidence="10">
    <location>
        <begin position="1"/>
        <end position="27"/>
    </location>
</feature>
<dbReference type="Pfam" id="PF03548">
    <property type="entry name" value="LolA"/>
    <property type="match status" value="1"/>
</dbReference>